<proteinExistence type="inferred from homology"/>
<evidence type="ECO:0000313" key="2">
    <source>
        <dbReference type="EMBL" id="SFA47652.1"/>
    </source>
</evidence>
<dbReference type="PANTHER" id="PTHR42879">
    <property type="entry name" value="3-OXOACYL-(ACYL-CARRIER-PROTEIN) REDUCTASE"/>
    <property type="match status" value="1"/>
</dbReference>
<dbReference type="RefSeq" id="WP_081967464.1">
    <property type="nucleotide sequence ID" value="NZ_FOJO01000005.1"/>
</dbReference>
<dbReference type="PANTHER" id="PTHR42879:SF2">
    <property type="entry name" value="3-OXOACYL-[ACYL-CARRIER-PROTEIN] REDUCTASE FABG"/>
    <property type="match status" value="1"/>
</dbReference>
<dbReference type="PRINTS" id="PR00081">
    <property type="entry name" value="GDHRDH"/>
</dbReference>
<reference evidence="2 3" key="1">
    <citation type="submission" date="2016-10" db="EMBL/GenBank/DDBJ databases">
        <authorList>
            <person name="de Groot N.N."/>
        </authorList>
    </citation>
    <scope>NUCLEOTIDE SEQUENCE [LARGE SCALE GENOMIC DNA]</scope>
    <source>
        <strain evidence="2 3">CGMCC 1.6117</strain>
    </source>
</reference>
<dbReference type="InterPro" id="IPR023606">
    <property type="entry name" value="CoA-Trfase_III_dom_1_sf"/>
</dbReference>
<dbReference type="SUPFAM" id="SSF51735">
    <property type="entry name" value="NAD(P)-binding Rossmann-fold domains"/>
    <property type="match status" value="1"/>
</dbReference>
<dbReference type="InterPro" id="IPR050259">
    <property type="entry name" value="SDR"/>
</dbReference>
<protein>
    <submittedName>
        <fullName evidence="2">Short chain dehydrogenase</fullName>
    </submittedName>
</protein>
<accession>A0A1I0T7B6</accession>
<dbReference type="InterPro" id="IPR002347">
    <property type="entry name" value="SDR_fam"/>
</dbReference>
<dbReference type="EMBL" id="FOJO01000005">
    <property type="protein sequence ID" value="SFA47652.1"/>
    <property type="molecule type" value="Genomic_DNA"/>
</dbReference>
<name>A0A1I0T7B6_9RHOB</name>
<dbReference type="Pfam" id="PF00106">
    <property type="entry name" value="adh_short"/>
    <property type="match status" value="1"/>
</dbReference>
<dbReference type="Proteomes" id="UP000182312">
    <property type="component" value="Unassembled WGS sequence"/>
</dbReference>
<dbReference type="InterPro" id="IPR036291">
    <property type="entry name" value="NAD(P)-bd_dom_sf"/>
</dbReference>
<evidence type="ECO:0000313" key="3">
    <source>
        <dbReference type="Proteomes" id="UP000182312"/>
    </source>
</evidence>
<dbReference type="Gene3D" id="3.40.50.720">
    <property type="entry name" value="NAD(P)-binding Rossmann-like Domain"/>
    <property type="match status" value="1"/>
</dbReference>
<organism evidence="2 3">
    <name type="scientific">Paracoccus halophilus</name>
    <dbReference type="NCBI Taxonomy" id="376733"/>
    <lineage>
        <taxon>Bacteria</taxon>
        <taxon>Pseudomonadati</taxon>
        <taxon>Pseudomonadota</taxon>
        <taxon>Alphaproteobacteria</taxon>
        <taxon>Rhodobacterales</taxon>
        <taxon>Paracoccaceae</taxon>
        <taxon>Paracoccus</taxon>
    </lineage>
</organism>
<evidence type="ECO:0000256" key="1">
    <source>
        <dbReference type="ARBA" id="ARBA00006484"/>
    </source>
</evidence>
<comment type="similarity">
    <text evidence="1">Belongs to the short-chain dehydrogenases/reductases (SDR) family.</text>
</comment>
<dbReference type="SUPFAM" id="SSF89796">
    <property type="entry name" value="CoA-transferase family III (CaiB/BaiF)"/>
    <property type="match status" value="1"/>
</dbReference>
<gene>
    <name evidence="2" type="ORF">SAMN04487972_105114</name>
</gene>
<dbReference type="OrthoDB" id="9803333at2"/>
<sequence length="214" mass="22196">MGKLTGKTAYVTGSGRGIGRAVALKLAAEGAAIVLNDLDEAPAAEVAADIAALGGKSIPVIGSVTEAGFAERFIQAGLDAFGGIDIIVNNAGYTWDSMAAKMTDDQFDAMYDVHVKAPFRILRAAAPISARSRDDWAALFTGTDACVAPVLSPVEAAAHPLSHARGILVEAHRALQAAPAPRFAGAPRSTPPPPTARQHRAEIIALLAQRETRP</sequence>
<dbReference type="AlphaFoldDB" id="A0A1I0T7B6"/>